<keyword evidence="5 7" id="KW-0862">Zinc</keyword>
<dbReference type="Pfam" id="PF07687">
    <property type="entry name" value="M20_dimer"/>
    <property type="match status" value="1"/>
</dbReference>
<dbReference type="Gene3D" id="1.10.150.900">
    <property type="match status" value="1"/>
</dbReference>
<evidence type="ECO:0000259" key="8">
    <source>
        <dbReference type="Pfam" id="PF07687"/>
    </source>
</evidence>
<evidence type="ECO:0000256" key="4">
    <source>
        <dbReference type="ARBA" id="ARBA00022801"/>
    </source>
</evidence>
<keyword evidence="9" id="KW-0121">Carboxypeptidase</keyword>
<dbReference type="GO" id="GO:0051603">
    <property type="term" value="P:proteolysis involved in protein catabolic process"/>
    <property type="evidence" value="ECO:0007669"/>
    <property type="project" value="TreeGrafter"/>
</dbReference>
<dbReference type="Gene3D" id="3.40.630.10">
    <property type="entry name" value="Zn peptidases"/>
    <property type="match status" value="1"/>
</dbReference>
<keyword evidence="2" id="KW-0645">Protease</keyword>
<dbReference type="PIRSF" id="PIRSF037217">
    <property type="entry name" value="Carboxypeptidase_S"/>
    <property type="match status" value="1"/>
</dbReference>
<evidence type="ECO:0000256" key="1">
    <source>
        <dbReference type="ARBA" id="ARBA00006247"/>
    </source>
</evidence>
<dbReference type="InterPro" id="IPR017141">
    <property type="entry name" value="Pept_M20_carboxypep"/>
</dbReference>
<feature type="binding site" evidence="7">
    <location>
        <position position="246"/>
    </location>
    <ligand>
        <name>Zn(2+)</name>
        <dbReference type="ChEBI" id="CHEBI:29105"/>
        <label>1</label>
    </ligand>
</feature>
<evidence type="ECO:0000256" key="5">
    <source>
        <dbReference type="ARBA" id="ARBA00022833"/>
    </source>
</evidence>
<dbReference type="CDD" id="cd05674">
    <property type="entry name" value="M20_yscS"/>
    <property type="match status" value="1"/>
</dbReference>
<feature type="active site" description="Proton acceptor" evidence="6">
    <location>
        <position position="245"/>
    </location>
</feature>
<comment type="similarity">
    <text evidence="1">Belongs to the peptidase M20A family.</text>
</comment>
<reference evidence="9" key="1">
    <citation type="submission" date="2020-05" db="EMBL/GenBank/DDBJ databases">
        <title>Mycena genomes resolve the evolution of fungal bioluminescence.</title>
        <authorList>
            <person name="Tsai I.J."/>
        </authorList>
    </citation>
    <scope>NUCLEOTIDE SEQUENCE</scope>
    <source>
        <strain evidence="9">CCC161011</strain>
    </source>
</reference>
<feature type="active site" evidence="6">
    <location>
        <position position="177"/>
    </location>
</feature>
<evidence type="ECO:0000256" key="6">
    <source>
        <dbReference type="PIRSR" id="PIRSR037217-1"/>
    </source>
</evidence>
<dbReference type="InterPro" id="IPR036264">
    <property type="entry name" value="Bact_exopeptidase_dim_dom"/>
</dbReference>
<gene>
    <name evidence="9" type="ORF">MVEN_00765000</name>
</gene>
<proteinExistence type="inferred from homology"/>
<comment type="caution">
    <text evidence="9">The sequence shown here is derived from an EMBL/GenBank/DDBJ whole genome shotgun (WGS) entry which is preliminary data.</text>
</comment>
<evidence type="ECO:0000256" key="2">
    <source>
        <dbReference type="ARBA" id="ARBA00022670"/>
    </source>
</evidence>
<keyword evidence="3 7" id="KW-0479">Metal-binding</keyword>
<dbReference type="InterPro" id="IPR011650">
    <property type="entry name" value="Peptidase_M20_dimer"/>
</dbReference>
<evidence type="ECO:0000313" key="10">
    <source>
        <dbReference type="Proteomes" id="UP000620124"/>
    </source>
</evidence>
<sequence length="568" mass="62598">MRGLPLDSNARPSWALSRILRLFPVVLLLAAGFLLTSRSEFFAERVSSRDFFKLPVTCPAQSPAISPLLPFAPVDADYPSTAAVRLSGAIRVRTETFDASSSNGSDPSYDKFGDFEGYLRKTYPTMFHFFLQVRGAVDTINSFKSLKLEHIASHGLLFTWQGSDASLSPIILMAHQDTVPVPENTVERWTHPPFEGHFDENGWIWGRGGGDCKNLLIGELSAVDELLRIGFKPQRTVLLSFGFDEEGGRVRSASHLSAHVESIYGKDSVLFIIDEGEGIKEDYFGRTFITPALGEKGSANIEVTVAVPGGHSSVPPVHTGIGILSELVTTIENHPFYPKLSTKNPFSAYAQCLAEHSDIDPALKKALSHERTWDKAAAMMAAKNAGDGARLMTTQAVDIIHGGVKVNALPEQATAIVNHRISVDSSVKEIQQRYLELLNPVAHRFNLTVVDFDSDVPETATRYLKLSTPYGSEASPVSPYSGSAWDIFSGTARHLWGEDAIIAPLLMNGGTDTRAFQNLSRAIYRFEPLRSTDKYDIHTVNERIHIDGHLNTIRWVFALIQNADAFRE</sequence>
<dbReference type="Proteomes" id="UP000620124">
    <property type="component" value="Unassembled WGS sequence"/>
</dbReference>
<dbReference type="GO" id="GO:0004181">
    <property type="term" value="F:metallocarboxypeptidase activity"/>
    <property type="evidence" value="ECO:0007669"/>
    <property type="project" value="InterPro"/>
</dbReference>
<dbReference type="SUPFAM" id="SSF53187">
    <property type="entry name" value="Zn-dependent exopeptidases"/>
    <property type="match status" value="1"/>
</dbReference>
<evidence type="ECO:0000313" key="9">
    <source>
        <dbReference type="EMBL" id="KAF7360353.1"/>
    </source>
</evidence>
<dbReference type="InterPro" id="IPR047177">
    <property type="entry name" value="Pept_M20A"/>
</dbReference>
<feature type="binding site" evidence="7">
    <location>
        <position position="211"/>
    </location>
    <ligand>
        <name>Zn(2+)</name>
        <dbReference type="ChEBI" id="CHEBI:29105"/>
        <label>2</label>
    </ligand>
</feature>
<dbReference type="Gene3D" id="3.30.70.360">
    <property type="match status" value="1"/>
</dbReference>
<dbReference type="OrthoDB" id="3064516at2759"/>
<evidence type="ECO:0000256" key="3">
    <source>
        <dbReference type="ARBA" id="ARBA00022723"/>
    </source>
</evidence>
<evidence type="ECO:0000256" key="7">
    <source>
        <dbReference type="PIRSR" id="PIRSR037217-2"/>
    </source>
</evidence>
<feature type="binding site" evidence="7">
    <location>
        <position position="211"/>
    </location>
    <ligand>
        <name>Zn(2+)</name>
        <dbReference type="ChEBI" id="CHEBI:29105"/>
        <label>1</label>
    </ligand>
</feature>
<dbReference type="EMBL" id="JACAZI010000005">
    <property type="protein sequence ID" value="KAF7360353.1"/>
    <property type="molecule type" value="Genomic_DNA"/>
</dbReference>
<organism evidence="9 10">
    <name type="scientific">Mycena venus</name>
    <dbReference type="NCBI Taxonomy" id="2733690"/>
    <lineage>
        <taxon>Eukaryota</taxon>
        <taxon>Fungi</taxon>
        <taxon>Dikarya</taxon>
        <taxon>Basidiomycota</taxon>
        <taxon>Agaricomycotina</taxon>
        <taxon>Agaricomycetes</taxon>
        <taxon>Agaricomycetidae</taxon>
        <taxon>Agaricales</taxon>
        <taxon>Marasmiineae</taxon>
        <taxon>Mycenaceae</taxon>
        <taxon>Mycena</taxon>
    </lineage>
</organism>
<dbReference type="GO" id="GO:0000328">
    <property type="term" value="C:fungal-type vacuole lumen"/>
    <property type="evidence" value="ECO:0007669"/>
    <property type="project" value="TreeGrafter"/>
</dbReference>
<dbReference type="PANTHER" id="PTHR45962:SF1">
    <property type="entry name" value="N-FATTY-ACYL-AMINO ACID SYNTHASE_HYDROLASE PM20D1"/>
    <property type="match status" value="1"/>
</dbReference>
<dbReference type="InterPro" id="IPR002933">
    <property type="entry name" value="Peptidase_M20"/>
</dbReference>
<feature type="binding site" evidence="7">
    <location>
        <position position="175"/>
    </location>
    <ligand>
        <name>Zn(2+)</name>
        <dbReference type="ChEBI" id="CHEBI:29105"/>
        <label>2</label>
    </ligand>
</feature>
<feature type="binding site" evidence="7">
    <location>
        <position position="274"/>
    </location>
    <ligand>
        <name>Zn(2+)</name>
        <dbReference type="ChEBI" id="CHEBI:29105"/>
        <label>2</label>
    </ligand>
</feature>
<dbReference type="Pfam" id="PF01546">
    <property type="entry name" value="Peptidase_M20"/>
    <property type="match status" value="1"/>
</dbReference>
<keyword evidence="10" id="KW-1185">Reference proteome</keyword>
<dbReference type="SUPFAM" id="SSF55031">
    <property type="entry name" value="Bacterial exopeptidase dimerisation domain"/>
    <property type="match status" value="1"/>
</dbReference>
<dbReference type="AlphaFoldDB" id="A0A8H6YIE2"/>
<name>A0A8H6YIE2_9AGAR</name>
<keyword evidence="4" id="KW-0378">Hydrolase</keyword>
<dbReference type="PANTHER" id="PTHR45962">
    <property type="entry name" value="N-FATTY-ACYL-AMINO ACID SYNTHASE/HYDROLASE PM20D1"/>
    <property type="match status" value="1"/>
</dbReference>
<protein>
    <submittedName>
        <fullName evidence="9">Putative Gly-X carboxypeptidase</fullName>
    </submittedName>
</protein>
<dbReference type="GO" id="GO:0046872">
    <property type="term" value="F:metal ion binding"/>
    <property type="evidence" value="ECO:0007669"/>
    <property type="project" value="UniProtKB-KW"/>
</dbReference>
<feature type="domain" description="Peptidase M20 dimerisation" evidence="8">
    <location>
        <begin position="294"/>
        <end position="443"/>
    </location>
</feature>
<accession>A0A8H6YIE2</accession>
<feature type="binding site" evidence="7">
    <location>
        <position position="538"/>
    </location>
    <ligand>
        <name>Zn(2+)</name>
        <dbReference type="ChEBI" id="CHEBI:29105"/>
        <label>1</label>
    </ligand>
</feature>